<gene>
    <name evidence="2" type="ORF">K450DRAFT_174724</name>
</gene>
<reference evidence="2" key="1">
    <citation type="submission" date="2021-06" db="EMBL/GenBank/DDBJ databases">
        <authorList>
            <consortium name="DOE Joint Genome Institute"/>
            <person name="Mondo S.J."/>
            <person name="Amses K.R."/>
            <person name="Simmons D.R."/>
            <person name="Longcore J.E."/>
            <person name="Seto K."/>
            <person name="Alves G.H."/>
            <person name="Bonds A.E."/>
            <person name="Quandt C.A."/>
            <person name="Davis W.J."/>
            <person name="Chang Y."/>
            <person name="Letcher P.M."/>
            <person name="Powell M.J."/>
            <person name="Kuo A."/>
            <person name="Labutti K."/>
            <person name="Pangilinan J."/>
            <person name="Andreopoulos W."/>
            <person name="Tritt A."/>
            <person name="Riley R."/>
            <person name="Hundley H."/>
            <person name="Johnson J."/>
            <person name="Lipzen A."/>
            <person name="Barry K."/>
            <person name="Berbee M.L."/>
            <person name="Buchler N.E."/>
            <person name="Grigoriev I.V."/>
            <person name="Spatafora J.W."/>
            <person name="Stajich J.E."/>
            <person name="James T.Y."/>
        </authorList>
    </citation>
    <scope>NUCLEOTIDE SEQUENCE</scope>
    <source>
        <strain evidence="2">AG</strain>
    </source>
</reference>
<organism evidence="2 3">
    <name type="scientific">Umbelopsis ramanniana AG</name>
    <dbReference type="NCBI Taxonomy" id="1314678"/>
    <lineage>
        <taxon>Eukaryota</taxon>
        <taxon>Fungi</taxon>
        <taxon>Fungi incertae sedis</taxon>
        <taxon>Mucoromycota</taxon>
        <taxon>Mucoromycotina</taxon>
        <taxon>Umbelopsidomycetes</taxon>
        <taxon>Umbelopsidales</taxon>
        <taxon>Umbelopsidaceae</taxon>
        <taxon>Umbelopsis</taxon>
    </lineage>
</organism>
<dbReference type="PANTHER" id="PTHR35895:SF1">
    <property type="entry name" value="LIPID-BINDING SERUM GLYCOPROTEIN C-TERMINAL DOMAIN-CONTAINING PROTEIN"/>
    <property type="match status" value="1"/>
</dbReference>
<evidence type="ECO:0000313" key="2">
    <source>
        <dbReference type="EMBL" id="KAI8579642.1"/>
    </source>
</evidence>
<proteinExistence type="predicted"/>
<dbReference type="GO" id="GO:0000329">
    <property type="term" value="C:fungal-type vacuole membrane"/>
    <property type="evidence" value="ECO:0007669"/>
    <property type="project" value="InterPro"/>
</dbReference>
<feature type="non-terminal residue" evidence="2">
    <location>
        <position position="1337"/>
    </location>
</feature>
<keyword evidence="1" id="KW-1133">Transmembrane helix</keyword>
<sequence length="1337" mass="140135">MHSNDADEYYEKPPQKKRFYRQKKYWIICGVISAIVTLVVVLLIVFVFFPMIAQSIINHSGINVQSASISFTPPASNTNQKRQDTPFMVAGLTNTGPFPADLKFTSPITISYKQNEIGRVELPATHVSGGKGTLESNTVFNITNPDAFNAFAVDMLAVESFVWTMQASLDVTALSRTAHVNLKKDVTIGGMNGFPAVKITSFALPGDDPAGGIQLSLGTQLTNPSPIGVYLGTIQLSVSYQDVYLGPVSATNVNLAPGDNNITLNGRLVPQTDVNNLNIVSDMFSRYIAGEVSNTTAKGISAAPDGVNPVSWLSNGFQTVQLHVGLAASEKLQLIHGVSLGNLDLAFTNQTAYSPLSTAPQVTANFSVPFGFSLNITEVTQNITLGTNSTGPIALLSSGYVNSTSDQKAGILNFALNNAPLQVYPEQHEAFNEFTYNLTGANVFEFNVAGNATVVTSTPIGVVKLSNVPLNAVTSLNGLQFLNSTPTTINGLDVTGGTTDNLIMVINTTMYNPSSVQISAGDVSLLMGSDGTQLGTVTLPNLVLQRGSNTLQATALFNPKATTVGQNLLTTFVAGKANNVTIGGYANSTIIESLAYAFGNISLGSVLPGLQSQLIQSAGLTVYTNTVQTNVAGTTVTIANPFSAGLSITQVKAAVTYAGMPVGNIDADISSNPIVIGGKTTAASPAIPITMNLEPAAVALLLRDNANSAGLNLQPIDALLTMGGFNIQGQQQIQGTADLFNGFNISDFVIKAFTNLHVDLQLSSVLNIGQYTDTLDIVQTNVPTKTDNTITYLIPVVGQPIVQSIINQAAMTFSSAILSDATNSAFTVQLNGQITGTGPFAATIGFPAPLTVAWNGRNIGQVTMPNIQTVADVGATFNVSAHFAVTDESAMADFSAYMLLEKDFVWDISSTDVSVTAMDYTFTNLSMTKSVTLLGMAGLVNDVKINSFNLPANDPSGGISLVLQTTLTNPSQVGVSLQGLGFESFFGDVDIGPVAGTNVNLPPQGTAQVQMTGRLVKQSSDAGLSALETLFNNYLGHKETALSVKGSSASGPSGQINWLSEAFQKLTINNVMLPGGPENMTLIPAVAIKQFTFDFTKGAYSPDSSSNDIEAQFKNPFGFPLSITGLQETIETSAAGHDMATLAPPFSPATTDTSTGIIKTGFEHVPFNVHSGAEPVFNAFVQGLTLTSGGTLGLKGFNDFGGQFTIDQSTVSISGATPQYVIIKMTIAMNNPSFITITIGDIQFDTLVSGVNIGPTILKSLTIAPGTQNYLAEFHLTPMGGNNAVVSAILSGYLQKQTLALTVKGSDNSTSIASLKQGLAGVSLTGSLTGIDAHLIT</sequence>
<dbReference type="EMBL" id="MU620918">
    <property type="protein sequence ID" value="KAI8579642.1"/>
    <property type="molecule type" value="Genomic_DNA"/>
</dbReference>
<dbReference type="RefSeq" id="XP_051444646.1">
    <property type="nucleotide sequence ID" value="XM_051584205.1"/>
</dbReference>
<name>A0AAD5EAC2_UMBRA</name>
<protein>
    <submittedName>
        <fullName evidence="2">Uncharacterized protein</fullName>
    </submittedName>
</protein>
<dbReference type="GeneID" id="75909555"/>
<accession>A0AAD5EAC2</accession>
<keyword evidence="1" id="KW-0472">Membrane</keyword>
<evidence type="ECO:0000256" key="1">
    <source>
        <dbReference type="SAM" id="Phobius"/>
    </source>
</evidence>
<keyword evidence="3" id="KW-1185">Reference proteome</keyword>
<dbReference type="Proteomes" id="UP001206595">
    <property type="component" value="Unassembled WGS sequence"/>
</dbReference>
<dbReference type="InterPro" id="IPR046368">
    <property type="entry name" value="Tag1"/>
</dbReference>
<reference evidence="2" key="2">
    <citation type="journal article" date="2022" name="Proc. Natl. Acad. Sci. U.S.A.">
        <title>Diploid-dominant life cycles characterize the early evolution of Fungi.</title>
        <authorList>
            <person name="Amses K.R."/>
            <person name="Simmons D.R."/>
            <person name="Longcore J.E."/>
            <person name="Mondo S.J."/>
            <person name="Seto K."/>
            <person name="Jeronimo G.H."/>
            <person name="Bonds A.E."/>
            <person name="Quandt C.A."/>
            <person name="Davis W.J."/>
            <person name="Chang Y."/>
            <person name="Federici B.A."/>
            <person name="Kuo A."/>
            <person name="LaButti K."/>
            <person name="Pangilinan J."/>
            <person name="Andreopoulos W."/>
            <person name="Tritt A."/>
            <person name="Riley R."/>
            <person name="Hundley H."/>
            <person name="Johnson J."/>
            <person name="Lipzen A."/>
            <person name="Barry K."/>
            <person name="Lang B.F."/>
            <person name="Cuomo C.A."/>
            <person name="Buchler N.E."/>
            <person name="Grigoriev I.V."/>
            <person name="Spatafora J.W."/>
            <person name="Stajich J.E."/>
            <person name="James T.Y."/>
        </authorList>
    </citation>
    <scope>NUCLEOTIDE SEQUENCE</scope>
    <source>
        <strain evidence="2">AG</strain>
    </source>
</reference>
<evidence type="ECO:0000313" key="3">
    <source>
        <dbReference type="Proteomes" id="UP001206595"/>
    </source>
</evidence>
<keyword evidence="1" id="KW-0812">Transmembrane</keyword>
<dbReference type="PANTHER" id="PTHR35895">
    <property type="entry name" value="CHROMOSOME 16, WHOLE GENOME SHOTGUN SEQUENCE"/>
    <property type="match status" value="1"/>
</dbReference>
<dbReference type="InterPro" id="IPR022185">
    <property type="entry name" value="DUF3712"/>
</dbReference>
<dbReference type="Pfam" id="PF12505">
    <property type="entry name" value="DUF3712"/>
    <property type="match status" value="4"/>
</dbReference>
<comment type="caution">
    <text evidence="2">The sequence shown here is derived from an EMBL/GenBank/DDBJ whole genome shotgun (WGS) entry which is preliminary data.</text>
</comment>
<feature type="transmembrane region" description="Helical" evidence="1">
    <location>
        <begin position="25"/>
        <end position="49"/>
    </location>
</feature>